<evidence type="ECO:0008006" key="12">
    <source>
        <dbReference type="Google" id="ProtNLM"/>
    </source>
</evidence>
<evidence type="ECO:0000256" key="8">
    <source>
        <dbReference type="ARBA" id="ARBA00023224"/>
    </source>
</evidence>
<evidence type="ECO:0000256" key="2">
    <source>
        <dbReference type="ARBA" id="ARBA00022606"/>
    </source>
</evidence>
<feature type="transmembrane region" description="Helical" evidence="9">
    <location>
        <begin position="183"/>
        <end position="203"/>
    </location>
</feature>
<feature type="transmembrane region" description="Helical" evidence="9">
    <location>
        <begin position="148"/>
        <end position="171"/>
    </location>
</feature>
<feature type="transmembrane region" description="Helical" evidence="9">
    <location>
        <begin position="98"/>
        <end position="118"/>
    </location>
</feature>
<evidence type="ECO:0000313" key="11">
    <source>
        <dbReference type="Proteomes" id="UP000069940"/>
    </source>
</evidence>
<dbReference type="RefSeq" id="XP_029725532.2">
    <property type="nucleotide sequence ID" value="XM_029869672.2"/>
</dbReference>
<dbReference type="InterPro" id="IPR004117">
    <property type="entry name" value="7tm6_olfct_rcpt"/>
</dbReference>
<feature type="transmembrane region" description="Helical" evidence="9">
    <location>
        <begin position="284"/>
        <end position="308"/>
    </location>
</feature>
<name>A0ABM1ZK81_AEDAL</name>
<proteinExistence type="predicted"/>
<keyword evidence="5 9" id="KW-1133">Transmembrane helix</keyword>
<dbReference type="GeneID" id="109417629"/>
<feature type="transmembrane region" description="Helical" evidence="9">
    <location>
        <begin position="314"/>
        <end position="334"/>
    </location>
</feature>
<evidence type="ECO:0000256" key="5">
    <source>
        <dbReference type="ARBA" id="ARBA00022989"/>
    </source>
</evidence>
<evidence type="ECO:0000256" key="4">
    <source>
        <dbReference type="ARBA" id="ARBA00022725"/>
    </source>
</evidence>
<comment type="subcellular location">
    <subcellularLocation>
        <location evidence="1">Membrane</location>
        <topology evidence="1">Multi-pass membrane protein</topology>
    </subcellularLocation>
</comment>
<accession>A0ABM1ZK81</accession>
<dbReference type="Pfam" id="PF02949">
    <property type="entry name" value="7tm_6"/>
    <property type="match status" value="1"/>
</dbReference>
<protein>
    <recommendedName>
        <fullName evidence="12">Odorant receptor</fullName>
    </recommendedName>
</protein>
<feature type="transmembrane region" description="Helical" evidence="9">
    <location>
        <begin position="65"/>
        <end position="86"/>
    </location>
</feature>
<keyword evidence="4" id="KW-0552">Olfaction</keyword>
<evidence type="ECO:0000256" key="9">
    <source>
        <dbReference type="SAM" id="Phobius"/>
    </source>
</evidence>
<dbReference type="Proteomes" id="UP000069940">
    <property type="component" value="Unassembled WGS sequence"/>
</dbReference>
<keyword evidence="6 9" id="KW-0472">Membrane</keyword>
<evidence type="ECO:0000256" key="7">
    <source>
        <dbReference type="ARBA" id="ARBA00023170"/>
    </source>
</evidence>
<organism evidence="10 11">
    <name type="scientific">Aedes albopictus</name>
    <name type="common">Asian tiger mosquito</name>
    <name type="synonym">Stegomyia albopicta</name>
    <dbReference type="NCBI Taxonomy" id="7160"/>
    <lineage>
        <taxon>Eukaryota</taxon>
        <taxon>Metazoa</taxon>
        <taxon>Ecdysozoa</taxon>
        <taxon>Arthropoda</taxon>
        <taxon>Hexapoda</taxon>
        <taxon>Insecta</taxon>
        <taxon>Pterygota</taxon>
        <taxon>Neoptera</taxon>
        <taxon>Endopterygota</taxon>
        <taxon>Diptera</taxon>
        <taxon>Nematocera</taxon>
        <taxon>Culicoidea</taxon>
        <taxon>Culicidae</taxon>
        <taxon>Culicinae</taxon>
        <taxon>Aedini</taxon>
        <taxon>Aedes</taxon>
        <taxon>Stegomyia</taxon>
    </lineage>
</organism>
<keyword evidence="11" id="KW-1185">Reference proteome</keyword>
<evidence type="ECO:0000313" key="10">
    <source>
        <dbReference type="EnsemblMetazoa" id="AALFPA23_019291.P28371"/>
    </source>
</evidence>
<keyword evidence="3 9" id="KW-0812">Transmembrane</keyword>
<keyword evidence="7" id="KW-0675">Receptor</keyword>
<dbReference type="EnsemblMetazoa" id="AALFPA23_019291.R28371">
    <property type="protein sequence ID" value="AALFPA23_019291.P28371"/>
    <property type="gene ID" value="AALFPA23_019291"/>
</dbReference>
<reference evidence="11" key="1">
    <citation type="journal article" date="2015" name="Proc. Natl. Acad. Sci. U.S.A.">
        <title>Genome sequence of the Asian Tiger mosquito, Aedes albopictus, reveals insights into its biology, genetics, and evolution.</title>
        <authorList>
            <person name="Chen X.G."/>
            <person name="Jiang X."/>
            <person name="Gu J."/>
            <person name="Xu M."/>
            <person name="Wu Y."/>
            <person name="Deng Y."/>
            <person name="Zhang C."/>
            <person name="Bonizzoni M."/>
            <person name="Dermauw W."/>
            <person name="Vontas J."/>
            <person name="Armbruster P."/>
            <person name="Huang X."/>
            <person name="Yang Y."/>
            <person name="Zhang H."/>
            <person name="He W."/>
            <person name="Peng H."/>
            <person name="Liu Y."/>
            <person name="Wu K."/>
            <person name="Chen J."/>
            <person name="Lirakis M."/>
            <person name="Topalis P."/>
            <person name="Van Leeuwen T."/>
            <person name="Hall A.B."/>
            <person name="Jiang X."/>
            <person name="Thorpe C."/>
            <person name="Mueller R.L."/>
            <person name="Sun C."/>
            <person name="Waterhouse R.M."/>
            <person name="Yan G."/>
            <person name="Tu Z.J."/>
            <person name="Fang X."/>
            <person name="James A.A."/>
        </authorList>
    </citation>
    <scope>NUCLEOTIDE SEQUENCE [LARGE SCALE GENOMIC DNA]</scope>
    <source>
        <strain evidence="11">Foshan</strain>
    </source>
</reference>
<keyword evidence="2" id="KW-0716">Sensory transduction</keyword>
<feature type="transmembrane region" description="Helical" evidence="9">
    <location>
        <begin position="391"/>
        <end position="416"/>
    </location>
</feature>
<keyword evidence="8" id="KW-0807">Transducer</keyword>
<evidence type="ECO:0000256" key="3">
    <source>
        <dbReference type="ARBA" id="ARBA00022692"/>
    </source>
</evidence>
<evidence type="ECO:0000256" key="1">
    <source>
        <dbReference type="ARBA" id="ARBA00004141"/>
    </source>
</evidence>
<sequence length="419" mass="48500">MMATLRIALRRLSLKRKYFLTKAKHFWSKGPASNSFGMLNVLLLCAGIRTQLAVGWTWERPVRYLVHLISAYHSVVIILQAAHVIADKNDVMEAAFCLIKIVGVVSAYIKILLLTYHANSIDEVELFIRSQPMNSGNEEYDSRVRGKFLRLTLVVIRYVFGVLIVDEILFAFPNSQRNKLFKLPPVMSSLGSGITAWLANFMFVNWMPLIWLSKYLCCTIKLGVLLMGLRVEFKILTHKLEQITRKAKTFECVEDHCKFLKDELREFLEKQAEFRRKFELIRPILGMAFFMIYYYSLFFIGTMLYVTHHQGFEFYSLTFASSVLVTLLECYWWCQLVDSFQDDAESMGNELFDLSAGIPYARENHRKYVGMRTSLMIIWINARHNPAIDCVGIFTVSTAIFVQMLNTSYSVLMFLINMG</sequence>
<reference evidence="10" key="2">
    <citation type="submission" date="2025-05" db="UniProtKB">
        <authorList>
            <consortium name="EnsemblMetazoa"/>
        </authorList>
    </citation>
    <scope>IDENTIFICATION</scope>
    <source>
        <strain evidence="10">Foshan</strain>
    </source>
</reference>
<evidence type="ECO:0000256" key="6">
    <source>
        <dbReference type="ARBA" id="ARBA00023136"/>
    </source>
</evidence>